<comment type="caution">
    <text evidence="2">The sequence shown here is derived from an EMBL/GenBank/DDBJ whole genome shotgun (WGS) entry which is preliminary data.</text>
</comment>
<evidence type="ECO:0000313" key="3">
    <source>
        <dbReference type="Proteomes" id="UP000037069"/>
    </source>
</evidence>
<protein>
    <submittedName>
        <fullName evidence="2">Uncharacterized protein</fullName>
    </submittedName>
</protein>
<name>A0A0L0C6H1_LUCCU</name>
<dbReference type="OrthoDB" id="8069751at2759"/>
<dbReference type="EMBL" id="JRES01000940">
    <property type="protein sequence ID" value="KNC27029.1"/>
    <property type="molecule type" value="Genomic_DNA"/>
</dbReference>
<proteinExistence type="predicted"/>
<keyword evidence="3" id="KW-1185">Reference proteome</keyword>
<organism evidence="2 3">
    <name type="scientific">Lucilia cuprina</name>
    <name type="common">Green bottle fly</name>
    <name type="synonym">Australian sheep blowfly</name>
    <dbReference type="NCBI Taxonomy" id="7375"/>
    <lineage>
        <taxon>Eukaryota</taxon>
        <taxon>Metazoa</taxon>
        <taxon>Ecdysozoa</taxon>
        <taxon>Arthropoda</taxon>
        <taxon>Hexapoda</taxon>
        <taxon>Insecta</taxon>
        <taxon>Pterygota</taxon>
        <taxon>Neoptera</taxon>
        <taxon>Endopterygota</taxon>
        <taxon>Diptera</taxon>
        <taxon>Brachycera</taxon>
        <taxon>Muscomorpha</taxon>
        <taxon>Oestroidea</taxon>
        <taxon>Calliphoridae</taxon>
        <taxon>Luciliinae</taxon>
        <taxon>Lucilia</taxon>
    </lineage>
</organism>
<feature type="region of interest" description="Disordered" evidence="1">
    <location>
        <begin position="28"/>
        <end position="95"/>
    </location>
</feature>
<reference evidence="2 3" key="1">
    <citation type="journal article" date="2015" name="Nat. Commun.">
        <title>Lucilia cuprina genome unlocks parasitic fly biology to underpin future interventions.</title>
        <authorList>
            <person name="Anstead C.A."/>
            <person name="Korhonen P.K."/>
            <person name="Young N.D."/>
            <person name="Hall R.S."/>
            <person name="Jex A.R."/>
            <person name="Murali S.C."/>
            <person name="Hughes D.S."/>
            <person name="Lee S.F."/>
            <person name="Perry T."/>
            <person name="Stroehlein A.J."/>
            <person name="Ansell B.R."/>
            <person name="Breugelmans B."/>
            <person name="Hofmann A."/>
            <person name="Qu J."/>
            <person name="Dugan S."/>
            <person name="Lee S.L."/>
            <person name="Chao H."/>
            <person name="Dinh H."/>
            <person name="Han Y."/>
            <person name="Doddapaneni H.V."/>
            <person name="Worley K.C."/>
            <person name="Muzny D.M."/>
            <person name="Ioannidis P."/>
            <person name="Waterhouse R.M."/>
            <person name="Zdobnov E.M."/>
            <person name="James P.J."/>
            <person name="Bagnall N.H."/>
            <person name="Kotze A.C."/>
            <person name="Gibbs R.A."/>
            <person name="Richards S."/>
            <person name="Batterham P."/>
            <person name="Gasser R.B."/>
        </authorList>
    </citation>
    <scope>NUCLEOTIDE SEQUENCE [LARGE SCALE GENOMIC DNA]</scope>
    <source>
        <strain evidence="2 3">LS</strain>
        <tissue evidence="2">Full body</tissue>
    </source>
</reference>
<evidence type="ECO:0000256" key="1">
    <source>
        <dbReference type="SAM" id="MobiDB-lite"/>
    </source>
</evidence>
<accession>A0A0L0C6H1</accession>
<gene>
    <name evidence="2" type="ORF">FF38_02317</name>
</gene>
<sequence length="169" mass="19165">MVDENSNANVNNITNSINNNINTIKTINDKEDHSNPMSKNTGAIPKNKPNTLSSHKTEKIQTGMDRYVTYTKRKSRPRTSKLEPNPKQAKTNSVSQNRFALLENQESEKAPSMPLKDHKPPILYLREPTTNLLVNKLSQLVGKENFHVVSLRKGNDIKKALETEEETEK</sequence>
<dbReference type="Proteomes" id="UP000037069">
    <property type="component" value="Unassembled WGS sequence"/>
</dbReference>
<evidence type="ECO:0000313" key="2">
    <source>
        <dbReference type="EMBL" id="KNC27029.1"/>
    </source>
</evidence>
<dbReference type="AlphaFoldDB" id="A0A0L0C6H1"/>